<proteinExistence type="predicted"/>
<protein>
    <submittedName>
        <fullName evidence="3">Uncharacterized protein</fullName>
    </submittedName>
</protein>
<comment type="caution">
    <text evidence="3">The sequence shown here is derived from an EMBL/GenBank/DDBJ whole genome shotgun (WGS) entry which is preliminary data.</text>
</comment>
<evidence type="ECO:0000313" key="4">
    <source>
        <dbReference type="Proteomes" id="UP000807353"/>
    </source>
</evidence>
<evidence type="ECO:0000256" key="1">
    <source>
        <dbReference type="SAM" id="MobiDB-lite"/>
    </source>
</evidence>
<feature type="region of interest" description="Disordered" evidence="1">
    <location>
        <begin position="50"/>
        <end position="90"/>
    </location>
</feature>
<feature type="transmembrane region" description="Helical" evidence="2">
    <location>
        <begin position="12"/>
        <end position="29"/>
    </location>
</feature>
<dbReference type="Proteomes" id="UP000807353">
    <property type="component" value="Unassembled WGS sequence"/>
</dbReference>
<feature type="compositionally biased region" description="Basic and acidic residues" evidence="1">
    <location>
        <begin position="130"/>
        <end position="145"/>
    </location>
</feature>
<dbReference type="OrthoDB" id="2960209at2759"/>
<accession>A0A9P5YB61</accession>
<name>A0A9P5YB61_9AGAR</name>
<gene>
    <name evidence="3" type="ORF">BDZ94DRAFT_1251991</name>
</gene>
<keyword evidence="2" id="KW-0812">Transmembrane</keyword>
<keyword evidence="2" id="KW-0472">Membrane</keyword>
<keyword evidence="2" id="KW-1133">Transmembrane helix</keyword>
<dbReference type="AlphaFoldDB" id="A0A9P5YB61"/>
<feature type="region of interest" description="Disordered" evidence="1">
    <location>
        <begin position="130"/>
        <end position="151"/>
    </location>
</feature>
<organism evidence="3 4">
    <name type="scientific">Collybia nuda</name>
    <dbReference type="NCBI Taxonomy" id="64659"/>
    <lineage>
        <taxon>Eukaryota</taxon>
        <taxon>Fungi</taxon>
        <taxon>Dikarya</taxon>
        <taxon>Basidiomycota</taxon>
        <taxon>Agaricomycotina</taxon>
        <taxon>Agaricomycetes</taxon>
        <taxon>Agaricomycetidae</taxon>
        <taxon>Agaricales</taxon>
        <taxon>Tricholomatineae</taxon>
        <taxon>Clitocybaceae</taxon>
        <taxon>Collybia</taxon>
    </lineage>
</organism>
<evidence type="ECO:0000256" key="2">
    <source>
        <dbReference type="SAM" id="Phobius"/>
    </source>
</evidence>
<feature type="compositionally biased region" description="Polar residues" evidence="1">
    <location>
        <begin position="78"/>
        <end position="87"/>
    </location>
</feature>
<reference evidence="3" key="1">
    <citation type="submission" date="2020-11" db="EMBL/GenBank/DDBJ databases">
        <authorList>
            <consortium name="DOE Joint Genome Institute"/>
            <person name="Ahrendt S."/>
            <person name="Riley R."/>
            <person name="Andreopoulos W."/>
            <person name="Labutti K."/>
            <person name="Pangilinan J."/>
            <person name="Ruiz-Duenas F.J."/>
            <person name="Barrasa J.M."/>
            <person name="Sanchez-Garcia M."/>
            <person name="Camarero S."/>
            <person name="Miyauchi S."/>
            <person name="Serrano A."/>
            <person name="Linde D."/>
            <person name="Babiker R."/>
            <person name="Drula E."/>
            <person name="Ayuso-Fernandez I."/>
            <person name="Pacheco R."/>
            <person name="Padilla G."/>
            <person name="Ferreira P."/>
            <person name="Barriuso J."/>
            <person name="Kellner H."/>
            <person name="Castanera R."/>
            <person name="Alfaro M."/>
            <person name="Ramirez L."/>
            <person name="Pisabarro A.G."/>
            <person name="Kuo A."/>
            <person name="Tritt A."/>
            <person name="Lipzen A."/>
            <person name="He G."/>
            <person name="Yan M."/>
            <person name="Ng V."/>
            <person name="Cullen D."/>
            <person name="Martin F."/>
            <person name="Rosso M.-N."/>
            <person name="Henrissat B."/>
            <person name="Hibbett D."/>
            <person name="Martinez A.T."/>
            <person name="Grigoriev I.V."/>
        </authorList>
    </citation>
    <scope>NUCLEOTIDE SEQUENCE</scope>
    <source>
        <strain evidence="3">CBS 247.69</strain>
    </source>
</reference>
<evidence type="ECO:0000313" key="3">
    <source>
        <dbReference type="EMBL" id="KAF9466054.1"/>
    </source>
</evidence>
<dbReference type="EMBL" id="MU150243">
    <property type="protein sequence ID" value="KAF9466054.1"/>
    <property type="molecule type" value="Genomic_DNA"/>
</dbReference>
<keyword evidence="4" id="KW-1185">Reference proteome</keyword>
<sequence>MSYYHWHHGPRRFVWFFIGAATATWWIKAKEAHHGQASWSHCIRPPLQSLPASPNPDAPWTPRDIPRTINSIPPAESWSDQQSQTKAQIEEKDRMAALGNQAGDKMVELSEATLDTVLTTVEMLKAKLAEHRAEREKQLEEDRKRNPPRLV</sequence>